<gene>
    <name evidence="3" type="ORF">KCG44_04220</name>
</gene>
<proteinExistence type="predicted"/>
<keyword evidence="4" id="KW-1185">Reference proteome</keyword>
<dbReference type="EMBL" id="JAGSPA010000001">
    <property type="protein sequence ID" value="MBV7255987.1"/>
    <property type="molecule type" value="Genomic_DNA"/>
</dbReference>
<reference evidence="3 4" key="1">
    <citation type="submission" date="2021-04" db="EMBL/GenBank/DDBJ databases">
        <authorList>
            <person name="Pira H."/>
            <person name="Risdian C."/>
            <person name="Wink J."/>
        </authorList>
    </citation>
    <scope>NUCLEOTIDE SEQUENCE [LARGE SCALE GENOMIC DNA]</scope>
    <source>
        <strain evidence="3 4">WHA3</strain>
    </source>
</reference>
<dbReference type="PANTHER" id="PTHR43283:SF3">
    <property type="entry name" value="BETA-LACTAMASE FAMILY PROTEIN (AFU_ORTHOLOGUE AFUA_5G07500)"/>
    <property type="match status" value="1"/>
</dbReference>
<dbReference type="InterPro" id="IPR050789">
    <property type="entry name" value="Diverse_Enzym_Activities"/>
</dbReference>
<feature type="chain" id="PRO_5045206640" evidence="1">
    <location>
        <begin position="27"/>
        <end position="463"/>
    </location>
</feature>
<evidence type="ECO:0000313" key="3">
    <source>
        <dbReference type="EMBL" id="MBV7255987.1"/>
    </source>
</evidence>
<dbReference type="PROSITE" id="PS51257">
    <property type="entry name" value="PROKAR_LIPOPROTEIN"/>
    <property type="match status" value="1"/>
</dbReference>
<evidence type="ECO:0000259" key="2">
    <source>
        <dbReference type="Pfam" id="PF00144"/>
    </source>
</evidence>
<feature type="domain" description="Beta-lactamase-related" evidence="2">
    <location>
        <begin position="64"/>
        <end position="436"/>
    </location>
</feature>
<evidence type="ECO:0000313" key="4">
    <source>
        <dbReference type="Proteomes" id="UP000722336"/>
    </source>
</evidence>
<dbReference type="RefSeq" id="WP_218444401.1">
    <property type="nucleotide sequence ID" value="NZ_JAGSPA010000001.1"/>
</dbReference>
<keyword evidence="3" id="KW-0378">Hydrolase</keyword>
<dbReference type="InterPro" id="IPR001466">
    <property type="entry name" value="Beta-lactam-related"/>
</dbReference>
<dbReference type="GO" id="GO:0016787">
    <property type="term" value="F:hydrolase activity"/>
    <property type="evidence" value="ECO:0007669"/>
    <property type="project" value="UniProtKB-KW"/>
</dbReference>
<dbReference type="PANTHER" id="PTHR43283">
    <property type="entry name" value="BETA-LACTAMASE-RELATED"/>
    <property type="match status" value="1"/>
</dbReference>
<keyword evidence="1" id="KW-0732">Signal</keyword>
<accession>A0ABS6SC42</accession>
<protein>
    <submittedName>
        <fullName evidence="3">Serine hydrolase</fullName>
    </submittedName>
</protein>
<organism evidence="3 4">
    <name type="scientific">Pacificimonas pallii</name>
    <dbReference type="NCBI Taxonomy" id="2827236"/>
    <lineage>
        <taxon>Bacteria</taxon>
        <taxon>Pseudomonadati</taxon>
        <taxon>Pseudomonadota</taxon>
        <taxon>Alphaproteobacteria</taxon>
        <taxon>Sphingomonadales</taxon>
        <taxon>Sphingosinicellaceae</taxon>
        <taxon>Pacificimonas</taxon>
    </lineage>
</organism>
<comment type="caution">
    <text evidence="3">The sequence shown here is derived from an EMBL/GenBank/DDBJ whole genome shotgun (WGS) entry which is preliminary data.</text>
</comment>
<evidence type="ECO:0000256" key="1">
    <source>
        <dbReference type="SAM" id="SignalP"/>
    </source>
</evidence>
<dbReference type="Pfam" id="PF00144">
    <property type="entry name" value="Beta-lactamase"/>
    <property type="match status" value="1"/>
</dbReference>
<dbReference type="Proteomes" id="UP000722336">
    <property type="component" value="Unassembled WGS sequence"/>
</dbReference>
<name>A0ABS6SC42_9SPHN</name>
<sequence>MLRFSLSSNRRLTGALLAGSFLIASACTTASEQRAAAPAVPGASAEMAVPSAEMATPGFDNLQALADRYVAERKAANVIIGVARGRADPVWITSGTLALNSDVAADDRSIYRIYSMTKPVMGVMAALLIEDGTLALDQPISDFFPEFKNMRVLRSRNGGLDDTVPAEREITIRHLLTHTAGLGYSIIPSGVSQAYRKAGITPGTRRFVRPGDGPQPDGLEAFAKKVAEMPLVLQPGTEWSYSISLDLLGAVFEKATGKPLAALLDERIFTPLGMDDTGFVVPTSENGRLTTNYVVAGAMKLPMALPVPDGTIVPIDGPPSSEYNEAAKVESGGGGLASTGADYITFMHMLTNRGMVDGRQVLPRAAAELVTSNLLPDGVFYEGDDGYGAGGLVVLTPDSPEFAGSYGWGGAAGTLASSLPSANASIVLMTQYLPQQAYPLRDELSAAFRADMMAMQGTATAAQ</sequence>
<feature type="signal peptide" evidence="1">
    <location>
        <begin position="1"/>
        <end position="26"/>
    </location>
</feature>